<evidence type="ECO:0000313" key="1">
    <source>
        <dbReference type="EMBL" id="AYD46664.1"/>
    </source>
</evidence>
<dbReference type="Proteomes" id="UP000266118">
    <property type="component" value="Chromosome"/>
</dbReference>
<proteinExistence type="predicted"/>
<protein>
    <submittedName>
        <fullName evidence="1">Uncharacterized protein</fullName>
    </submittedName>
</protein>
<evidence type="ECO:0000313" key="2">
    <source>
        <dbReference type="Proteomes" id="UP000266118"/>
    </source>
</evidence>
<sequence>MKKYSPFLLLLIFSICIQSHSEAQKHKKKYNDFLVNNNNDTLRGRFQKKLFSQPYFIVNGKKILLSPASYSAYSAKGIVFCSIRLSEATDPQWMECLENGRINLYQCVLLNSNHPGPTTTNVVWLAQKRGGPLLNVNGVLSSEAVAKENMRRLIIDKESILKKLDTLPFNPRSIQYIIHEYNIDK</sequence>
<keyword evidence="2" id="KW-1185">Reference proteome</keyword>
<dbReference type="AlphaFoldDB" id="A0A386HMU7"/>
<dbReference type="RefSeq" id="WP_119984922.1">
    <property type="nucleotide sequence ID" value="NZ_CP032489.1"/>
</dbReference>
<dbReference type="OrthoDB" id="673063at2"/>
<name>A0A386HMU7_9BACT</name>
<reference evidence="1 2" key="1">
    <citation type="submission" date="2018-09" db="EMBL/GenBank/DDBJ databases">
        <title>Arachidicoccus sp. nov., a bacterium isolated from soil.</title>
        <authorList>
            <person name="Weon H.-Y."/>
            <person name="Kwon S.-W."/>
            <person name="Lee S.A."/>
        </authorList>
    </citation>
    <scope>NUCLEOTIDE SEQUENCE [LARGE SCALE GENOMIC DNA]</scope>
    <source>
        <strain evidence="1 2">KIS59-12</strain>
    </source>
</reference>
<organism evidence="1 2">
    <name type="scientific">Arachidicoccus soli</name>
    <dbReference type="NCBI Taxonomy" id="2341117"/>
    <lineage>
        <taxon>Bacteria</taxon>
        <taxon>Pseudomonadati</taxon>
        <taxon>Bacteroidota</taxon>
        <taxon>Chitinophagia</taxon>
        <taxon>Chitinophagales</taxon>
        <taxon>Chitinophagaceae</taxon>
        <taxon>Arachidicoccus</taxon>
    </lineage>
</organism>
<gene>
    <name evidence="1" type="ORF">D6B99_02950</name>
</gene>
<dbReference type="EMBL" id="CP032489">
    <property type="protein sequence ID" value="AYD46664.1"/>
    <property type="molecule type" value="Genomic_DNA"/>
</dbReference>
<accession>A0A386HMU7</accession>
<dbReference type="KEGG" id="ark:D6B99_02950"/>